<reference evidence="1 2" key="1">
    <citation type="submission" date="2024-03" db="EMBL/GenBank/DDBJ databases">
        <title>A high-quality draft genome sequence of Diaporthe vaccinii, a causative agent of upright dieback and viscid rot disease in cranberry plants.</title>
        <authorList>
            <person name="Sarrasin M."/>
            <person name="Lang B.F."/>
            <person name="Burger G."/>
        </authorList>
    </citation>
    <scope>NUCLEOTIDE SEQUENCE [LARGE SCALE GENOMIC DNA]</scope>
    <source>
        <strain evidence="1 2">IS7</strain>
    </source>
</reference>
<evidence type="ECO:0000313" key="1">
    <source>
        <dbReference type="EMBL" id="KAL2292384.1"/>
    </source>
</evidence>
<comment type="caution">
    <text evidence="1">The sequence shown here is derived from an EMBL/GenBank/DDBJ whole genome shotgun (WGS) entry which is preliminary data.</text>
</comment>
<proteinExistence type="predicted"/>
<organism evidence="1 2">
    <name type="scientific">Diaporthe vaccinii</name>
    <dbReference type="NCBI Taxonomy" id="105482"/>
    <lineage>
        <taxon>Eukaryota</taxon>
        <taxon>Fungi</taxon>
        <taxon>Dikarya</taxon>
        <taxon>Ascomycota</taxon>
        <taxon>Pezizomycotina</taxon>
        <taxon>Sordariomycetes</taxon>
        <taxon>Sordariomycetidae</taxon>
        <taxon>Diaporthales</taxon>
        <taxon>Diaporthaceae</taxon>
        <taxon>Diaporthe</taxon>
        <taxon>Diaporthe eres species complex</taxon>
    </lineage>
</organism>
<sequence>MLLSVRTARTRARPPDKHGVQRSAQRWLDQYRTTYCMEMNGISTCMFPHQFLAWRGNSIIPFGLYHHILGDSEVAVMDAKSA</sequence>
<dbReference type="Proteomes" id="UP001600888">
    <property type="component" value="Unassembled WGS sequence"/>
</dbReference>
<accession>A0ABR4FCG1</accession>
<gene>
    <name evidence="1" type="ORF">FJTKL_09362</name>
</gene>
<evidence type="ECO:0000313" key="2">
    <source>
        <dbReference type="Proteomes" id="UP001600888"/>
    </source>
</evidence>
<name>A0ABR4FCG1_9PEZI</name>
<keyword evidence="2" id="KW-1185">Reference proteome</keyword>
<dbReference type="EMBL" id="JBAWTH010000003">
    <property type="protein sequence ID" value="KAL2292384.1"/>
    <property type="molecule type" value="Genomic_DNA"/>
</dbReference>
<protein>
    <submittedName>
        <fullName evidence="1">Uncharacterized protein</fullName>
    </submittedName>
</protein>